<evidence type="ECO:0000256" key="3">
    <source>
        <dbReference type="ARBA" id="ARBA00011716"/>
    </source>
</evidence>
<evidence type="ECO:0000256" key="8">
    <source>
        <dbReference type="ARBA" id="ARBA00033461"/>
    </source>
</evidence>
<dbReference type="SUPFAM" id="SSF46579">
    <property type="entry name" value="Prefoldin"/>
    <property type="match status" value="1"/>
</dbReference>
<dbReference type="PANTHER" id="PTHR20903">
    <property type="entry name" value="PREFOLDIN SUBUNIT 1-RELATED"/>
    <property type="match status" value="1"/>
</dbReference>
<accession>A0A382A454</accession>
<evidence type="ECO:0000256" key="7">
    <source>
        <dbReference type="ARBA" id="ARBA00025077"/>
    </source>
</evidence>
<dbReference type="InterPro" id="IPR009053">
    <property type="entry name" value="Prefoldin"/>
</dbReference>
<dbReference type="InterPro" id="IPR002777">
    <property type="entry name" value="PFD_beta-like"/>
</dbReference>
<evidence type="ECO:0000256" key="4">
    <source>
        <dbReference type="ARBA" id="ARBA00016304"/>
    </source>
</evidence>
<gene>
    <name evidence="11" type="ORF">METZ01_LOCUS148796</name>
</gene>
<feature type="region of interest" description="Disordered" evidence="10">
    <location>
        <begin position="103"/>
        <end position="132"/>
    </location>
</feature>
<organism evidence="11">
    <name type="scientific">marine metagenome</name>
    <dbReference type="NCBI Taxonomy" id="408172"/>
    <lineage>
        <taxon>unclassified sequences</taxon>
        <taxon>metagenomes</taxon>
        <taxon>ecological metagenomes</taxon>
    </lineage>
</organism>
<dbReference type="NCBIfam" id="TIGR02338">
    <property type="entry name" value="gimC_beta"/>
    <property type="match status" value="1"/>
</dbReference>
<keyword evidence="5" id="KW-0963">Cytoplasm</keyword>
<dbReference type="EMBL" id="UINC01023719">
    <property type="protein sequence ID" value="SVA95942.1"/>
    <property type="molecule type" value="Genomic_DNA"/>
</dbReference>
<dbReference type="Pfam" id="PF01920">
    <property type="entry name" value="Prefoldin_2"/>
    <property type="match status" value="1"/>
</dbReference>
<dbReference type="GO" id="GO:0051082">
    <property type="term" value="F:unfolded protein binding"/>
    <property type="evidence" value="ECO:0007669"/>
    <property type="project" value="InterPro"/>
</dbReference>
<feature type="coiled-coil region" evidence="9">
    <location>
        <begin position="11"/>
        <end position="55"/>
    </location>
</feature>
<comment type="similarity">
    <text evidence="2">Belongs to the prefoldin subunit beta family.</text>
</comment>
<protein>
    <recommendedName>
        <fullName evidence="4">Prefoldin subunit beta</fullName>
    </recommendedName>
    <alternativeName>
        <fullName evidence="8">GimC subunit beta</fullName>
    </alternativeName>
</protein>
<evidence type="ECO:0000256" key="5">
    <source>
        <dbReference type="ARBA" id="ARBA00022490"/>
    </source>
</evidence>
<keyword evidence="9" id="KW-0175">Coiled coil</keyword>
<evidence type="ECO:0000256" key="2">
    <source>
        <dbReference type="ARBA" id="ARBA00008045"/>
    </source>
</evidence>
<comment type="function">
    <text evidence="7">Molecular chaperone capable of stabilizing a range of proteins. Seems to fulfill an ATP-independent, HSP70-like function in archaeal de novo protein folding.</text>
</comment>
<reference evidence="11" key="1">
    <citation type="submission" date="2018-05" db="EMBL/GenBank/DDBJ databases">
        <authorList>
            <person name="Lanie J.A."/>
            <person name="Ng W.-L."/>
            <person name="Kazmierczak K.M."/>
            <person name="Andrzejewski T.M."/>
            <person name="Davidsen T.M."/>
            <person name="Wayne K.J."/>
            <person name="Tettelin H."/>
            <person name="Glass J.I."/>
            <person name="Rusch D."/>
            <person name="Podicherti R."/>
            <person name="Tsui H.-C.T."/>
            <person name="Winkler M.E."/>
        </authorList>
    </citation>
    <scope>NUCLEOTIDE SEQUENCE</scope>
</reference>
<keyword evidence="6" id="KW-0143">Chaperone</keyword>
<feature type="compositionally biased region" description="Basic and acidic residues" evidence="10">
    <location>
        <begin position="103"/>
        <end position="112"/>
    </location>
</feature>
<evidence type="ECO:0000313" key="11">
    <source>
        <dbReference type="EMBL" id="SVA95942.1"/>
    </source>
</evidence>
<dbReference type="Gene3D" id="1.10.287.370">
    <property type="match status" value="1"/>
</dbReference>
<feature type="compositionally biased region" description="Polar residues" evidence="10">
    <location>
        <begin position="114"/>
        <end position="132"/>
    </location>
</feature>
<dbReference type="GO" id="GO:0016272">
    <property type="term" value="C:prefoldin complex"/>
    <property type="evidence" value="ECO:0007669"/>
    <property type="project" value="InterPro"/>
</dbReference>
<dbReference type="PANTHER" id="PTHR20903:SF0">
    <property type="entry name" value="PREFOLDIN SUBUNIT 1"/>
    <property type="match status" value="1"/>
</dbReference>
<comment type="subcellular location">
    <subcellularLocation>
        <location evidence="1">Cytoplasm</location>
    </subcellularLocation>
</comment>
<name>A0A382A454_9ZZZZ</name>
<evidence type="ECO:0000256" key="1">
    <source>
        <dbReference type="ARBA" id="ARBA00004496"/>
    </source>
</evidence>
<comment type="subunit">
    <text evidence="3">Heterohexamer of two alpha and four beta subunits.</text>
</comment>
<dbReference type="AlphaFoldDB" id="A0A382A454"/>
<proteinExistence type="inferred from homology"/>
<evidence type="ECO:0000256" key="10">
    <source>
        <dbReference type="SAM" id="MobiDB-lite"/>
    </source>
</evidence>
<dbReference type="CDD" id="cd23162">
    <property type="entry name" value="Prefoldin_beta_GimC"/>
    <property type="match status" value="1"/>
</dbReference>
<dbReference type="HAMAP" id="MF_00307">
    <property type="entry name" value="PfdB"/>
    <property type="match status" value="1"/>
</dbReference>
<dbReference type="GO" id="GO:0005737">
    <property type="term" value="C:cytoplasm"/>
    <property type="evidence" value="ECO:0007669"/>
    <property type="project" value="UniProtKB-SubCell"/>
</dbReference>
<evidence type="ECO:0000256" key="6">
    <source>
        <dbReference type="ARBA" id="ARBA00023186"/>
    </source>
</evidence>
<sequence length="132" mass="15109">MSSNQQIPPWLQEQIAKLQQTQQNLQTILAQKQQLELDRLETEKALEEIKKAKDDESVFKQAGTILIKSNKKDLTAELEEKNELSKTRVSVLSKQEERVKVSLKEQESKIQEMIKNQSTTGTQQSPNSNTSK</sequence>
<evidence type="ECO:0000256" key="9">
    <source>
        <dbReference type="SAM" id="Coils"/>
    </source>
</evidence>
<dbReference type="GO" id="GO:0044183">
    <property type="term" value="F:protein folding chaperone"/>
    <property type="evidence" value="ECO:0007669"/>
    <property type="project" value="TreeGrafter"/>
</dbReference>
<dbReference type="InterPro" id="IPR012713">
    <property type="entry name" value="PfdB"/>
</dbReference>